<dbReference type="Pfam" id="PF12833">
    <property type="entry name" value="HTH_18"/>
    <property type="match status" value="1"/>
</dbReference>
<reference evidence="8" key="1">
    <citation type="journal article" date="2010" name="PLoS Genet.">
        <title>Genome sequence of the plant growth promoting endophytic bacterium Enterobacter sp. 638.</title>
        <authorList>
            <person name="Taghavi S."/>
            <person name="van der Lelie D."/>
            <person name="Hoffman A."/>
            <person name="Zhang Y.B."/>
            <person name="Walla M.D."/>
            <person name="Vangronsveld J."/>
            <person name="Newman L."/>
            <person name="Monchy S."/>
        </authorList>
    </citation>
    <scope>NUCLEOTIDE SEQUENCE [LARGE SCALE GENOMIC DNA]</scope>
    <source>
        <strain evidence="8">638</strain>
    </source>
</reference>
<dbReference type="PROSITE" id="PS00041">
    <property type="entry name" value="HTH_ARAC_FAMILY_1"/>
    <property type="match status" value="1"/>
</dbReference>
<evidence type="ECO:0000313" key="7">
    <source>
        <dbReference type="EMBL" id="ABP60582.1"/>
    </source>
</evidence>
<evidence type="ECO:0000313" key="8">
    <source>
        <dbReference type="Proteomes" id="UP000000230"/>
    </source>
</evidence>
<name>A0A9J9KXB4_ENT38</name>
<dbReference type="InterPro" id="IPR037923">
    <property type="entry name" value="HTH-like"/>
</dbReference>
<dbReference type="Proteomes" id="UP000000230">
    <property type="component" value="Chromosome"/>
</dbReference>
<dbReference type="SUPFAM" id="SSF46689">
    <property type="entry name" value="Homeodomain-like"/>
    <property type="match status" value="2"/>
</dbReference>
<keyword evidence="2" id="KW-0238">DNA-binding</keyword>
<keyword evidence="3" id="KW-0010">Activator</keyword>
<dbReference type="Pfam" id="PF02311">
    <property type="entry name" value="AraC_binding"/>
    <property type="match status" value="1"/>
</dbReference>
<dbReference type="AlphaFoldDB" id="A0A9J9KXB4"/>
<dbReference type="InterPro" id="IPR050204">
    <property type="entry name" value="AraC_XylS_family_regulators"/>
</dbReference>
<dbReference type="PROSITE" id="PS01124">
    <property type="entry name" value="HTH_ARAC_FAMILY_2"/>
    <property type="match status" value="1"/>
</dbReference>
<dbReference type="PRINTS" id="PR00032">
    <property type="entry name" value="HTHARAC"/>
</dbReference>
<protein>
    <recommendedName>
        <fullName evidence="5">Arabinose operon regulatory protein</fullName>
    </recommendedName>
</protein>
<evidence type="ECO:0000256" key="1">
    <source>
        <dbReference type="ARBA" id="ARBA00023015"/>
    </source>
</evidence>
<evidence type="ECO:0000259" key="6">
    <source>
        <dbReference type="PROSITE" id="PS01124"/>
    </source>
</evidence>
<dbReference type="InterPro" id="IPR009057">
    <property type="entry name" value="Homeodomain-like_sf"/>
</dbReference>
<dbReference type="EMBL" id="CP000653">
    <property type="protein sequence ID" value="ABP60582.1"/>
    <property type="molecule type" value="Genomic_DNA"/>
</dbReference>
<keyword evidence="8" id="KW-1185">Reference proteome</keyword>
<dbReference type="PANTHER" id="PTHR46796">
    <property type="entry name" value="HTH-TYPE TRANSCRIPTIONAL ACTIVATOR RHAS-RELATED"/>
    <property type="match status" value="1"/>
</dbReference>
<evidence type="ECO:0000256" key="2">
    <source>
        <dbReference type="ARBA" id="ARBA00023125"/>
    </source>
</evidence>
<organism evidence="7 8">
    <name type="scientific">Enterobacter sp. (strain 638)</name>
    <dbReference type="NCBI Taxonomy" id="399742"/>
    <lineage>
        <taxon>Bacteria</taxon>
        <taxon>Pseudomonadati</taxon>
        <taxon>Pseudomonadota</taxon>
        <taxon>Gammaproteobacteria</taxon>
        <taxon>Enterobacterales</taxon>
        <taxon>Enterobacteriaceae</taxon>
        <taxon>Enterobacter</taxon>
    </lineage>
</organism>
<dbReference type="InterPro" id="IPR020449">
    <property type="entry name" value="Tscrpt_reg_AraC-type_HTH"/>
</dbReference>
<feature type="domain" description="HTH araC/xylS-type" evidence="6">
    <location>
        <begin position="212"/>
        <end position="308"/>
    </location>
</feature>
<dbReference type="Gene3D" id="1.10.10.60">
    <property type="entry name" value="Homeodomain-like"/>
    <property type="match status" value="2"/>
</dbReference>
<dbReference type="InterPro" id="IPR018062">
    <property type="entry name" value="HTH_AraC-typ_CS"/>
</dbReference>
<keyword evidence="1" id="KW-0805">Transcription regulation</keyword>
<dbReference type="GO" id="GO:0043565">
    <property type="term" value="F:sequence-specific DNA binding"/>
    <property type="evidence" value="ECO:0007669"/>
    <property type="project" value="InterPro"/>
</dbReference>
<accession>A0A9J9KXB4</accession>
<dbReference type="InterPro" id="IPR018060">
    <property type="entry name" value="HTH_AraC"/>
</dbReference>
<dbReference type="KEGG" id="ent:Ent638_1906"/>
<keyword evidence="4" id="KW-0804">Transcription</keyword>
<evidence type="ECO:0000256" key="4">
    <source>
        <dbReference type="ARBA" id="ARBA00023163"/>
    </source>
</evidence>
<dbReference type="SMART" id="SM00342">
    <property type="entry name" value="HTH_ARAC"/>
    <property type="match status" value="1"/>
</dbReference>
<gene>
    <name evidence="7" type="ordered locus">Ent638_1906</name>
</gene>
<dbReference type="SUPFAM" id="SSF51215">
    <property type="entry name" value="Regulatory protein AraC"/>
    <property type="match status" value="1"/>
</dbReference>
<dbReference type="GO" id="GO:0003700">
    <property type="term" value="F:DNA-binding transcription factor activity"/>
    <property type="evidence" value="ECO:0007669"/>
    <property type="project" value="InterPro"/>
</dbReference>
<dbReference type="InterPro" id="IPR003313">
    <property type="entry name" value="AraC-bd"/>
</dbReference>
<evidence type="ECO:0000256" key="5">
    <source>
        <dbReference type="ARBA" id="ARBA00044978"/>
    </source>
</evidence>
<sequence length="308" mass="34625">MSGSTPCRHHHNDLYQDGTSMLTLPPCTSSCRCDNGSTCNPAEFWRDSSMSFVESRRACHSRACYKLHSHPTFSLGAVDAGSSVFTGATGDTWSLRPGMMVFIPTGAVHSCNPLPDQHWSYQMLHIDAAWLRDLVAEMHDFSDSLISEDIVRVTTDEDLYRRFCELNATLFSTASAEDKSVALIEFIGDCEYESCVAKAFPVMSSEVRRTLKNVIDMMQQTERQPWTLAELAHLSGMSRYQIIRAFRAATGMTPHAYQLNARINQARRWLQSGHDMADIAYRLGFADQSHFQRVFKAHTGVTPGCYRS</sequence>
<proteinExistence type="predicted"/>
<evidence type="ECO:0000256" key="3">
    <source>
        <dbReference type="ARBA" id="ARBA00023159"/>
    </source>
</evidence>
<dbReference type="PANTHER" id="PTHR46796:SF2">
    <property type="entry name" value="TRANSCRIPTIONAL REGULATORY PROTEIN"/>
    <property type="match status" value="1"/>
</dbReference>